<dbReference type="GeneID" id="112049018"/>
<dbReference type="Pfam" id="PF03392">
    <property type="entry name" value="OS-D"/>
    <property type="match status" value="1"/>
</dbReference>
<gene>
    <name evidence="3" type="primary">LOC112049018</name>
</gene>
<dbReference type="InterPro" id="IPR036682">
    <property type="entry name" value="OS_D_A10/PebIII_sf"/>
</dbReference>
<sequence length="119" mass="13331">MKWVIVLSALMVLAAAKELYSTENDDFDIDSADSETLKAFLNCFNDKGACDERSTDFKNDIPEAVVQACAKCTPEQKHIFKVFLESIKVQDPEGYKVFQQKYDPQNKYIAALQAAIANA</sequence>
<protein>
    <submittedName>
        <fullName evidence="3">Ejaculatory bulb-specific protein 3-like</fullName>
    </submittedName>
</protein>
<dbReference type="Proteomes" id="UP001652582">
    <property type="component" value="Chromosome 20"/>
</dbReference>
<feature type="chain" id="PRO_5026833743" evidence="1">
    <location>
        <begin position="17"/>
        <end position="119"/>
    </location>
</feature>
<dbReference type="InterPro" id="IPR005055">
    <property type="entry name" value="A10/PebIII"/>
</dbReference>
<accession>A0A6J1NBX9</accession>
<proteinExistence type="predicted"/>
<keyword evidence="1" id="KW-0732">Signal</keyword>
<evidence type="ECO:0000256" key="1">
    <source>
        <dbReference type="SAM" id="SignalP"/>
    </source>
</evidence>
<dbReference type="RefSeq" id="XP_023942513.1">
    <property type="nucleotide sequence ID" value="XM_024086745.2"/>
</dbReference>
<dbReference type="AlphaFoldDB" id="A0A6J1NBX9"/>
<dbReference type="OrthoDB" id="7256944at2759"/>
<dbReference type="SUPFAM" id="SSF100910">
    <property type="entry name" value="Chemosensory protein Csp2"/>
    <property type="match status" value="1"/>
</dbReference>
<keyword evidence="2" id="KW-1185">Reference proteome</keyword>
<dbReference type="PANTHER" id="PTHR11257">
    <property type="entry name" value="CHEMOSENSORY PROTEIN-RELATED"/>
    <property type="match status" value="1"/>
</dbReference>
<evidence type="ECO:0000313" key="3">
    <source>
        <dbReference type="RefSeq" id="XP_023942513.1"/>
    </source>
</evidence>
<reference evidence="3" key="1">
    <citation type="submission" date="2025-08" db="UniProtKB">
        <authorList>
            <consortium name="RefSeq"/>
        </authorList>
    </citation>
    <scope>IDENTIFICATION</scope>
</reference>
<evidence type="ECO:0000313" key="2">
    <source>
        <dbReference type="Proteomes" id="UP001652582"/>
    </source>
</evidence>
<organism evidence="2 3">
    <name type="scientific">Bicyclus anynana</name>
    <name type="common">Squinting bush brown butterfly</name>
    <dbReference type="NCBI Taxonomy" id="110368"/>
    <lineage>
        <taxon>Eukaryota</taxon>
        <taxon>Metazoa</taxon>
        <taxon>Ecdysozoa</taxon>
        <taxon>Arthropoda</taxon>
        <taxon>Hexapoda</taxon>
        <taxon>Insecta</taxon>
        <taxon>Pterygota</taxon>
        <taxon>Neoptera</taxon>
        <taxon>Endopterygota</taxon>
        <taxon>Lepidoptera</taxon>
        <taxon>Glossata</taxon>
        <taxon>Ditrysia</taxon>
        <taxon>Papilionoidea</taxon>
        <taxon>Nymphalidae</taxon>
        <taxon>Satyrinae</taxon>
        <taxon>Satyrini</taxon>
        <taxon>Mycalesina</taxon>
        <taxon>Bicyclus</taxon>
    </lineage>
</organism>
<dbReference type="Gene3D" id="1.10.2080.10">
    <property type="entry name" value="Insect odorant-binding protein A10/Ejaculatory bulb-specific protein 3"/>
    <property type="match status" value="1"/>
</dbReference>
<name>A0A6J1NBX9_BICAN</name>
<dbReference type="PANTHER" id="PTHR11257:SF13">
    <property type="entry name" value="GEO07322P1"/>
    <property type="match status" value="1"/>
</dbReference>
<feature type="signal peptide" evidence="1">
    <location>
        <begin position="1"/>
        <end position="16"/>
    </location>
</feature>
<dbReference type="KEGG" id="bany:112049018"/>